<keyword evidence="6 9" id="KW-0061">Asparagine biosynthesis</keyword>
<feature type="binding site" evidence="10">
    <location>
        <position position="99"/>
    </location>
    <ligand>
        <name>L-glutamine</name>
        <dbReference type="ChEBI" id="CHEBI:58359"/>
    </ligand>
</feature>
<keyword evidence="4 10" id="KW-0547">Nucleotide-binding</keyword>
<organism evidence="12 13">
    <name type="scientific">Leucobacter denitrificans</name>
    <dbReference type="NCBI Taxonomy" id="683042"/>
    <lineage>
        <taxon>Bacteria</taxon>
        <taxon>Bacillati</taxon>
        <taxon>Actinomycetota</taxon>
        <taxon>Actinomycetes</taxon>
        <taxon>Micrococcales</taxon>
        <taxon>Microbacteriaceae</taxon>
        <taxon>Leucobacter</taxon>
    </lineage>
</organism>
<keyword evidence="12" id="KW-0808">Transferase</keyword>
<evidence type="ECO:0000256" key="5">
    <source>
        <dbReference type="ARBA" id="ARBA00022840"/>
    </source>
</evidence>
<dbReference type="Gene3D" id="3.40.50.620">
    <property type="entry name" value="HUPs"/>
    <property type="match status" value="1"/>
</dbReference>
<accession>A0A7G9S700</accession>
<dbReference type="SUPFAM" id="SSF52402">
    <property type="entry name" value="Adenine nucleotide alpha hydrolases-like"/>
    <property type="match status" value="1"/>
</dbReference>
<dbReference type="InterPro" id="IPR033738">
    <property type="entry name" value="AsnB_N"/>
</dbReference>
<dbReference type="Pfam" id="PF13537">
    <property type="entry name" value="GATase_7"/>
    <property type="match status" value="1"/>
</dbReference>
<dbReference type="InterPro" id="IPR001962">
    <property type="entry name" value="Asn_synthase"/>
</dbReference>
<dbReference type="GO" id="GO:0005829">
    <property type="term" value="C:cytosol"/>
    <property type="evidence" value="ECO:0007669"/>
    <property type="project" value="TreeGrafter"/>
</dbReference>
<dbReference type="NCBIfam" id="TIGR01536">
    <property type="entry name" value="asn_synth_AEB"/>
    <property type="match status" value="1"/>
</dbReference>
<dbReference type="InterPro" id="IPR017535">
    <property type="entry name" value="Asparagine_synth"/>
</dbReference>
<dbReference type="KEGG" id="ldn:H9L06_04780"/>
<feature type="domain" description="Glutamine amidotransferase type-2" evidence="11">
    <location>
        <begin position="2"/>
        <end position="213"/>
    </location>
</feature>
<feature type="binding site" evidence="10">
    <location>
        <position position="292"/>
    </location>
    <ligand>
        <name>ATP</name>
        <dbReference type="ChEBI" id="CHEBI:30616"/>
    </ligand>
</feature>
<evidence type="ECO:0000313" key="13">
    <source>
        <dbReference type="Proteomes" id="UP000515934"/>
    </source>
</evidence>
<evidence type="ECO:0000259" key="11">
    <source>
        <dbReference type="PROSITE" id="PS51278"/>
    </source>
</evidence>
<evidence type="ECO:0000256" key="9">
    <source>
        <dbReference type="PIRSR" id="PIRSR001589-1"/>
    </source>
</evidence>
<dbReference type="Gene3D" id="3.60.20.10">
    <property type="entry name" value="Glutamine Phosphoribosylpyrophosphate, subunit 1, domain 1"/>
    <property type="match status" value="1"/>
</dbReference>
<keyword evidence="5 10" id="KW-0067">ATP-binding</keyword>
<dbReference type="GO" id="GO:0006529">
    <property type="term" value="P:asparagine biosynthetic process"/>
    <property type="evidence" value="ECO:0007669"/>
    <property type="project" value="UniProtKB-KW"/>
</dbReference>
<reference evidence="12 13" key="1">
    <citation type="submission" date="2020-08" db="EMBL/GenBank/DDBJ databases">
        <title>Genome sequence of Leucobacter denitrificans KACC 14055T.</title>
        <authorList>
            <person name="Hyun D.-W."/>
            <person name="Bae J.-W."/>
        </authorList>
    </citation>
    <scope>NUCLEOTIDE SEQUENCE [LARGE SCALE GENOMIC DNA]</scope>
    <source>
        <strain evidence="12 13">KACC 14055</strain>
    </source>
</reference>
<dbReference type="NCBIfam" id="TIGR03104">
    <property type="entry name" value="trio_amidotrans"/>
    <property type="match status" value="1"/>
</dbReference>
<evidence type="ECO:0000256" key="8">
    <source>
        <dbReference type="ARBA" id="ARBA00048741"/>
    </source>
</evidence>
<evidence type="ECO:0000256" key="6">
    <source>
        <dbReference type="ARBA" id="ARBA00022888"/>
    </source>
</evidence>
<dbReference type="EMBL" id="CP060716">
    <property type="protein sequence ID" value="QNN63625.1"/>
    <property type="molecule type" value="Genomic_DNA"/>
</dbReference>
<dbReference type="EC" id="6.3.5.4" evidence="3"/>
<dbReference type="PANTHER" id="PTHR43284:SF1">
    <property type="entry name" value="ASPARAGINE SYNTHETASE"/>
    <property type="match status" value="1"/>
</dbReference>
<gene>
    <name evidence="12" type="ORF">H9L06_04780</name>
</gene>
<keyword evidence="13" id="KW-1185">Reference proteome</keyword>
<dbReference type="Pfam" id="PF00733">
    <property type="entry name" value="Asn_synthase"/>
    <property type="match status" value="1"/>
</dbReference>
<dbReference type="InterPro" id="IPR051786">
    <property type="entry name" value="ASN_synthetase/amidase"/>
</dbReference>
<dbReference type="PROSITE" id="PS51278">
    <property type="entry name" value="GATASE_TYPE_2"/>
    <property type="match status" value="1"/>
</dbReference>
<keyword evidence="9" id="KW-0028">Amino-acid biosynthesis</keyword>
<dbReference type="InterPro" id="IPR006426">
    <property type="entry name" value="Asn_synth_AEB"/>
</dbReference>
<dbReference type="AlphaFoldDB" id="A0A7G9S700"/>
<comment type="catalytic activity">
    <reaction evidence="8">
        <text>L-aspartate + L-glutamine + ATP + H2O = L-asparagine + L-glutamate + AMP + diphosphate + H(+)</text>
        <dbReference type="Rhea" id="RHEA:12228"/>
        <dbReference type="ChEBI" id="CHEBI:15377"/>
        <dbReference type="ChEBI" id="CHEBI:15378"/>
        <dbReference type="ChEBI" id="CHEBI:29985"/>
        <dbReference type="ChEBI" id="CHEBI:29991"/>
        <dbReference type="ChEBI" id="CHEBI:30616"/>
        <dbReference type="ChEBI" id="CHEBI:33019"/>
        <dbReference type="ChEBI" id="CHEBI:58048"/>
        <dbReference type="ChEBI" id="CHEBI:58359"/>
        <dbReference type="ChEBI" id="CHEBI:456215"/>
        <dbReference type="EC" id="6.3.5.4"/>
    </reaction>
</comment>
<dbReference type="CDD" id="cd01991">
    <property type="entry name" value="Asn_synthase_B_C"/>
    <property type="match status" value="1"/>
</dbReference>
<comment type="similarity">
    <text evidence="2">Belongs to the asparagine synthetase family.</text>
</comment>
<dbReference type="RefSeq" id="WP_187556089.1">
    <property type="nucleotide sequence ID" value="NZ_CP060716.1"/>
</dbReference>
<evidence type="ECO:0000313" key="12">
    <source>
        <dbReference type="EMBL" id="QNN63625.1"/>
    </source>
</evidence>
<dbReference type="CDD" id="cd00712">
    <property type="entry name" value="AsnB"/>
    <property type="match status" value="1"/>
</dbReference>
<dbReference type="InterPro" id="IPR029055">
    <property type="entry name" value="Ntn_hydrolases_N"/>
</dbReference>
<sequence>MCGIVGELLFTPGAPDMRAVERMMASVEHRGPDDGGMWSRQWAAFGHHRLAIIDLSERGSQPMTDENLGLTVVFNGCIYNHHELREELRDEFEFTSESDTEAILKAYAKWGEDFADHLYGMFAIAIFDERRNRVVFARDRLGIKPLYFTRNDGRLRFASTLPALIAGGGVDTTLDPIGLHHYLSWHSIVPAPRTILRGAEKLPPATVRVVESDGRTRDRVYWSADYRRDASRSEWDTDDWIEALHMTLSAAVKRRLVSHVPVGVLLSGGLDSSLIVALLNELGVEGLQTFSIGFDSIGERQGDEFAYSDLIAKHFDTDHHRLHIPGDDLPSAVPHVIESMSEPMASHDVAAFYLLAEAVSEHVKVVQTGQGADELFAGYGYHQPLADASRLHALDLFTASFRDRSHDELREILEAEHVGETDVSMKLLEEQFADLATDTAVDAVLGLDTHTFMPDDPVKRVDNMTMAWGLEARVPFLDHELVELAAQCPPELKTMQGGKGLLKELGRRMLPHEVVDRPKGYFPVPGFTELRGEVLDMVGDVLTSRAARDRGVFRGSYVDELLSNPNGHNTPAGSNPLWSIAVLEMWLQRHLVGS</sequence>
<dbReference type="Proteomes" id="UP000515934">
    <property type="component" value="Chromosome"/>
</dbReference>
<evidence type="ECO:0000256" key="7">
    <source>
        <dbReference type="ARBA" id="ARBA00022962"/>
    </source>
</evidence>
<comment type="pathway">
    <text evidence="1">Amino-acid biosynthesis; L-asparagine biosynthesis; L-asparagine from L-aspartate (L-Gln route): step 1/1.</text>
</comment>
<dbReference type="GO" id="GO:0004066">
    <property type="term" value="F:asparagine synthase (glutamine-hydrolyzing) activity"/>
    <property type="evidence" value="ECO:0007669"/>
    <property type="project" value="UniProtKB-EC"/>
</dbReference>
<name>A0A7G9S700_9MICO</name>
<protein>
    <recommendedName>
        <fullName evidence="3">asparagine synthase (glutamine-hydrolyzing)</fullName>
        <ecNumber evidence="3">6.3.5.4</ecNumber>
    </recommendedName>
</protein>
<dbReference type="InterPro" id="IPR014729">
    <property type="entry name" value="Rossmann-like_a/b/a_fold"/>
</dbReference>
<evidence type="ECO:0000256" key="2">
    <source>
        <dbReference type="ARBA" id="ARBA00005752"/>
    </source>
</evidence>
<evidence type="ECO:0000256" key="4">
    <source>
        <dbReference type="ARBA" id="ARBA00022741"/>
    </source>
</evidence>
<dbReference type="GO" id="GO:0016740">
    <property type="term" value="F:transferase activity"/>
    <property type="evidence" value="ECO:0007669"/>
    <property type="project" value="UniProtKB-KW"/>
</dbReference>
<feature type="active site" description="For GATase activity" evidence="9">
    <location>
        <position position="2"/>
    </location>
</feature>
<dbReference type="GO" id="GO:0005524">
    <property type="term" value="F:ATP binding"/>
    <property type="evidence" value="ECO:0007669"/>
    <property type="project" value="UniProtKB-KW"/>
</dbReference>
<dbReference type="PIRSF" id="PIRSF001589">
    <property type="entry name" value="Asn_synthetase_glu-h"/>
    <property type="match status" value="1"/>
</dbReference>
<evidence type="ECO:0000256" key="1">
    <source>
        <dbReference type="ARBA" id="ARBA00005187"/>
    </source>
</evidence>
<dbReference type="PANTHER" id="PTHR43284">
    <property type="entry name" value="ASPARAGINE SYNTHETASE (GLUTAMINE-HYDROLYZING)"/>
    <property type="match status" value="1"/>
</dbReference>
<proteinExistence type="inferred from homology"/>
<evidence type="ECO:0000256" key="10">
    <source>
        <dbReference type="PIRSR" id="PIRSR001589-2"/>
    </source>
</evidence>
<feature type="binding site" evidence="10">
    <location>
        <position position="265"/>
    </location>
    <ligand>
        <name>ATP</name>
        <dbReference type="ChEBI" id="CHEBI:30616"/>
    </ligand>
</feature>
<evidence type="ECO:0000256" key="3">
    <source>
        <dbReference type="ARBA" id="ARBA00012737"/>
    </source>
</evidence>
<dbReference type="InterPro" id="IPR017932">
    <property type="entry name" value="GATase_2_dom"/>
</dbReference>
<keyword evidence="7 9" id="KW-0315">Glutamine amidotransferase</keyword>
<dbReference type="SUPFAM" id="SSF56235">
    <property type="entry name" value="N-terminal nucleophile aminohydrolases (Ntn hydrolases)"/>
    <property type="match status" value="1"/>
</dbReference>